<accession>A0A0F8YDL3</accession>
<sequence length="35" mass="4165">TKSLEDQTKKLMESVEVKQLTSFMKNQYKQFQKGL</sequence>
<dbReference type="AlphaFoldDB" id="A0A0F8YDL3"/>
<reference evidence="1" key="1">
    <citation type="journal article" date="2015" name="Nature">
        <title>Complex archaea that bridge the gap between prokaryotes and eukaryotes.</title>
        <authorList>
            <person name="Spang A."/>
            <person name="Saw J.H."/>
            <person name="Jorgensen S.L."/>
            <person name="Zaremba-Niedzwiedzka K."/>
            <person name="Martijn J."/>
            <person name="Lind A.E."/>
            <person name="van Eijk R."/>
            <person name="Schleper C."/>
            <person name="Guy L."/>
            <person name="Ettema T.J."/>
        </authorList>
    </citation>
    <scope>NUCLEOTIDE SEQUENCE</scope>
</reference>
<name>A0A0F8YDL3_9ZZZZ</name>
<dbReference type="EMBL" id="LAZR01054013">
    <property type="protein sequence ID" value="KKK79468.1"/>
    <property type="molecule type" value="Genomic_DNA"/>
</dbReference>
<comment type="caution">
    <text evidence="1">The sequence shown here is derived from an EMBL/GenBank/DDBJ whole genome shotgun (WGS) entry which is preliminary data.</text>
</comment>
<organism evidence="1">
    <name type="scientific">marine sediment metagenome</name>
    <dbReference type="NCBI Taxonomy" id="412755"/>
    <lineage>
        <taxon>unclassified sequences</taxon>
        <taxon>metagenomes</taxon>
        <taxon>ecological metagenomes</taxon>
    </lineage>
</organism>
<feature type="non-terminal residue" evidence="1">
    <location>
        <position position="1"/>
    </location>
</feature>
<evidence type="ECO:0000313" key="1">
    <source>
        <dbReference type="EMBL" id="KKK79468.1"/>
    </source>
</evidence>
<gene>
    <name evidence="1" type="ORF">LCGC14_2833230</name>
</gene>
<proteinExistence type="predicted"/>
<protein>
    <submittedName>
        <fullName evidence="1">Uncharacterized protein</fullName>
    </submittedName>
</protein>